<dbReference type="PANTHER" id="PTHR12993">
    <property type="entry name" value="N-ACETYLGLUCOSAMINYL-PHOSPHATIDYLINOSITOL DE-N-ACETYLASE-RELATED"/>
    <property type="match status" value="1"/>
</dbReference>
<keyword evidence="1" id="KW-0862">Zinc</keyword>
<evidence type="ECO:0000313" key="4">
    <source>
        <dbReference type="Proteomes" id="UP000601223"/>
    </source>
</evidence>
<reference evidence="3 4" key="1">
    <citation type="submission" date="2021-01" db="EMBL/GenBank/DDBJ databases">
        <title>Whole genome shotgun sequence of Catellatospora bangladeshensis NBRC 107357.</title>
        <authorList>
            <person name="Komaki H."/>
            <person name="Tamura T."/>
        </authorList>
    </citation>
    <scope>NUCLEOTIDE SEQUENCE [LARGE SCALE GENOMIC DNA]</scope>
    <source>
        <strain evidence="3 4">NBRC 107357</strain>
    </source>
</reference>
<evidence type="ECO:0008006" key="5">
    <source>
        <dbReference type="Google" id="ProtNLM"/>
    </source>
</evidence>
<evidence type="ECO:0000256" key="1">
    <source>
        <dbReference type="ARBA" id="ARBA00022833"/>
    </source>
</evidence>
<dbReference type="RefSeq" id="WP_203755734.1">
    <property type="nucleotide sequence ID" value="NZ_BONF01000049.1"/>
</dbReference>
<dbReference type="GO" id="GO:0016137">
    <property type="term" value="P:glycoside metabolic process"/>
    <property type="evidence" value="ECO:0007669"/>
    <property type="project" value="UniProtKB-ARBA"/>
</dbReference>
<protein>
    <recommendedName>
        <fullName evidence="5">PIG-L family deacetylase</fullName>
    </recommendedName>
</protein>
<name>A0A8J3JUX9_9ACTN</name>
<dbReference type="GO" id="GO:0016811">
    <property type="term" value="F:hydrolase activity, acting on carbon-nitrogen (but not peptide) bonds, in linear amides"/>
    <property type="evidence" value="ECO:0007669"/>
    <property type="project" value="TreeGrafter"/>
</dbReference>
<keyword evidence="4" id="KW-1185">Reference proteome</keyword>
<dbReference type="Proteomes" id="UP000601223">
    <property type="component" value="Unassembled WGS sequence"/>
</dbReference>
<dbReference type="SUPFAM" id="SSF102588">
    <property type="entry name" value="LmbE-like"/>
    <property type="match status" value="1"/>
</dbReference>
<evidence type="ECO:0000256" key="2">
    <source>
        <dbReference type="SAM" id="MobiDB-lite"/>
    </source>
</evidence>
<proteinExistence type="predicted"/>
<comment type="caution">
    <text evidence="3">The sequence shown here is derived from an EMBL/GenBank/DDBJ whole genome shotgun (WGS) entry which is preliminary data.</text>
</comment>
<dbReference type="InterPro" id="IPR024078">
    <property type="entry name" value="LmbE-like_dom_sf"/>
</dbReference>
<gene>
    <name evidence="3" type="ORF">Cba03nite_69390</name>
</gene>
<feature type="region of interest" description="Disordered" evidence="2">
    <location>
        <begin position="240"/>
        <end position="271"/>
    </location>
</feature>
<sequence>MSTSSAAELGTVLGVWAHPDDEVYLSGGLMALAADAGNRVVCVTATAGEHGTADPDRWPPDRLAAVRTHELRASLAVLGVTEHRFLGLPDGACADQPARPVVSRLAALIGEVRPDTIVTFAPDGFTGHGDHRAVSRWTTAARALAAPGARLLHTAVTQEFLDRWQAVYERLDIFVGGLPVRTPRDRLSLHLSLSPAPADRKLVALRAQATQTAGLVAVLGEDTMRDWCAEESFIDADEVAGSTPTSAWPAPRDLAEPVTAQLRHGAATGRS</sequence>
<evidence type="ECO:0000313" key="3">
    <source>
        <dbReference type="EMBL" id="GIF85590.1"/>
    </source>
</evidence>
<dbReference type="AlphaFoldDB" id="A0A8J3JUX9"/>
<dbReference type="InterPro" id="IPR003737">
    <property type="entry name" value="GlcNAc_PI_deacetylase-related"/>
</dbReference>
<dbReference type="EMBL" id="BONF01000049">
    <property type="protein sequence ID" value="GIF85590.1"/>
    <property type="molecule type" value="Genomic_DNA"/>
</dbReference>
<organism evidence="3 4">
    <name type="scientific">Catellatospora bangladeshensis</name>
    <dbReference type="NCBI Taxonomy" id="310355"/>
    <lineage>
        <taxon>Bacteria</taxon>
        <taxon>Bacillati</taxon>
        <taxon>Actinomycetota</taxon>
        <taxon>Actinomycetes</taxon>
        <taxon>Micromonosporales</taxon>
        <taxon>Micromonosporaceae</taxon>
        <taxon>Catellatospora</taxon>
    </lineage>
</organism>
<dbReference type="PANTHER" id="PTHR12993:SF11">
    <property type="entry name" value="N-ACETYLGLUCOSAMINYL-PHOSPHATIDYLINOSITOL DE-N-ACETYLASE"/>
    <property type="match status" value="1"/>
</dbReference>
<dbReference type="Pfam" id="PF02585">
    <property type="entry name" value="PIG-L"/>
    <property type="match status" value="1"/>
</dbReference>
<dbReference type="Gene3D" id="3.40.50.10320">
    <property type="entry name" value="LmbE-like"/>
    <property type="match status" value="1"/>
</dbReference>
<accession>A0A8J3JUX9</accession>